<feature type="binding site" evidence="3">
    <location>
        <position position="169"/>
    </location>
    <ligand>
        <name>Mg(2+)</name>
        <dbReference type="ChEBI" id="CHEBI:18420"/>
    </ligand>
</feature>
<keyword evidence="5" id="KW-0732">Signal</keyword>
<dbReference type="EC" id="3.1.3.1" evidence="6"/>
<sequence length="393" mass="42849">MNLKKSLLSLAIAIFVLQQANGQQKFNYPGEKKEAKTYEGAARDSFTNSNFHEVKDLDFSKVKKKAKNIILLIADGAGASQFFTAIAANHNQAYIEQMKYVGFSKTSSSDDFTTDSAAGGTALSTGEKTYNGAIGLDKSKQPIKTILEIADEQGLATGLVATSKITHATPAAFIAHQPSRNNYQEIAAEFLNTDINVFIGGGLEDFHNREDERNLVKELENKGYQIANSLEELEKVNSGKVASLLADGHMPAYNERGEMLKPATEKAIEILSQDKDGFFLMIEGSQIDWGGHGNNTQMIVEETLDFDHTLGAVLEFAAKDGETLVIVTADHETGGYSVNSGDMKTGKIDGRYTTKHHTGVMVPVFAVGPQAELFSGIYENTAIFDKMMKAFEF</sequence>
<dbReference type="Proteomes" id="UP001185092">
    <property type="component" value="Unassembled WGS sequence"/>
</dbReference>
<dbReference type="SUPFAM" id="SSF53649">
    <property type="entry name" value="Alkaline phosphatase-like"/>
    <property type="match status" value="1"/>
</dbReference>
<keyword evidence="7" id="KW-1185">Reference proteome</keyword>
<evidence type="ECO:0000313" key="7">
    <source>
        <dbReference type="Proteomes" id="UP001185092"/>
    </source>
</evidence>
<feature type="binding site" evidence="3">
    <location>
        <position position="292"/>
    </location>
    <ligand>
        <name>Zn(2+)</name>
        <dbReference type="ChEBI" id="CHEBI:29105"/>
        <label>2</label>
    </ligand>
</feature>
<feature type="binding site" evidence="3">
    <location>
        <position position="288"/>
    </location>
    <ligand>
        <name>Zn(2+)</name>
        <dbReference type="ChEBI" id="CHEBI:29105"/>
        <label>2</label>
    </ligand>
</feature>
<dbReference type="GO" id="GO:0046872">
    <property type="term" value="F:metal ion binding"/>
    <property type="evidence" value="ECO:0007669"/>
    <property type="project" value="UniProtKB-KW"/>
</dbReference>
<keyword evidence="3" id="KW-0862">Zinc</keyword>
<reference evidence="6" key="1">
    <citation type="submission" date="2023-07" db="EMBL/GenBank/DDBJ databases">
        <title>Genomic Encyclopedia of Type Strains, Phase IV (KMG-IV): sequencing the most valuable type-strain genomes for metagenomic binning, comparative biology and taxonomic classification.</title>
        <authorList>
            <person name="Goeker M."/>
        </authorList>
    </citation>
    <scope>NUCLEOTIDE SEQUENCE</scope>
    <source>
        <strain evidence="6">DSM 26174</strain>
    </source>
</reference>
<evidence type="ECO:0000256" key="1">
    <source>
        <dbReference type="ARBA" id="ARBA00022553"/>
    </source>
</evidence>
<proteinExistence type="inferred from homology"/>
<evidence type="ECO:0000256" key="2">
    <source>
        <dbReference type="PIRSR" id="PIRSR601952-1"/>
    </source>
</evidence>
<keyword evidence="3" id="KW-0460">Magnesium</keyword>
<keyword evidence="6" id="KW-0378">Hydrolase</keyword>
<feature type="binding site" evidence="3">
    <location>
        <position position="331"/>
    </location>
    <ligand>
        <name>Zn(2+)</name>
        <dbReference type="ChEBI" id="CHEBI:29105"/>
        <label>2</label>
    </ligand>
</feature>
<dbReference type="PANTHER" id="PTHR11596">
    <property type="entry name" value="ALKALINE PHOSPHATASE"/>
    <property type="match status" value="1"/>
</dbReference>
<dbReference type="AlphaFoldDB" id="A0AAE4BR46"/>
<dbReference type="CDD" id="cd16012">
    <property type="entry name" value="ALP"/>
    <property type="match status" value="1"/>
</dbReference>
<dbReference type="PRINTS" id="PR00113">
    <property type="entry name" value="ALKPHPHTASE"/>
</dbReference>
<dbReference type="Gene3D" id="3.40.720.10">
    <property type="entry name" value="Alkaline Phosphatase, subunit A"/>
    <property type="match status" value="1"/>
</dbReference>
<feature type="binding site" evidence="3">
    <location>
        <position position="283"/>
    </location>
    <ligand>
        <name>Mg(2+)</name>
        <dbReference type="ChEBI" id="CHEBI:18420"/>
    </ligand>
</feature>
<feature type="chain" id="PRO_5042090841" evidence="5">
    <location>
        <begin position="21"/>
        <end position="393"/>
    </location>
</feature>
<dbReference type="GO" id="GO:0004035">
    <property type="term" value="F:alkaline phosphatase activity"/>
    <property type="evidence" value="ECO:0007669"/>
    <property type="project" value="UniProtKB-EC"/>
</dbReference>
<dbReference type="InterPro" id="IPR017850">
    <property type="entry name" value="Alkaline_phosphatase_core_sf"/>
</dbReference>
<comment type="cofactor">
    <cofactor evidence="3">
        <name>Zn(2+)</name>
        <dbReference type="ChEBI" id="CHEBI:29105"/>
    </cofactor>
    <text evidence="3">Binds 2 Zn(2+) ions.</text>
</comment>
<dbReference type="Pfam" id="PF00245">
    <property type="entry name" value="Alk_phosphatase"/>
    <property type="match status" value="2"/>
</dbReference>
<protein>
    <submittedName>
        <fullName evidence="6">Alkaline phosphatase</fullName>
        <ecNumber evidence="6">3.1.3.1</ecNumber>
    </submittedName>
</protein>
<feature type="active site" description="Phosphoserine intermediate" evidence="2">
    <location>
        <position position="116"/>
    </location>
</feature>
<accession>A0AAE4BR46</accession>
<keyword evidence="1" id="KW-0597">Phosphoprotein</keyword>
<dbReference type="PANTHER" id="PTHR11596:SF5">
    <property type="entry name" value="ALKALINE PHOSPHATASE"/>
    <property type="match status" value="1"/>
</dbReference>
<evidence type="ECO:0000313" key="6">
    <source>
        <dbReference type="EMBL" id="MDR6237568.1"/>
    </source>
</evidence>
<evidence type="ECO:0000256" key="3">
    <source>
        <dbReference type="PIRSR" id="PIRSR601952-2"/>
    </source>
</evidence>
<name>A0AAE4BR46_9BACT</name>
<dbReference type="SMART" id="SM00098">
    <property type="entry name" value="alkPPc"/>
    <property type="match status" value="1"/>
</dbReference>
<feature type="binding site" evidence="3">
    <location>
        <position position="330"/>
    </location>
    <ligand>
        <name>Zn(2+)</name>
        <dbReference type="ChEBI" id="CHEBI:29105"/>
        <label>2</label>
    </ligand>
</feature>
<feature type="signal peptide" evidence="5">
    <location>
        <begin position="1"/>
        <end position="20"/>
    </location>
</feature>
<comment type="caution">
    <text evidence="6">The sequence shown here is derived from an EMBL/GenBank/DDBJ whole genome shotgun (WGS) entry which is preliminary data.</text>
</comment>
<comment type="cofactor">
    <cofactor evidence="3">
        <name>Mg(2+)</name>
        <dbReference type="ChEBI" id="CHEBI:18420"/>
    </cofactor>
    <text evidence="3">Binds 1 Mg(2+) ion.</text>
</comment>
<comment type="similarity">
    <text evidence="4">Belongs to the alkaline phosphatase family.</text>
</comment>
<evidence type="ECO:0000256" key="4">
    <source>
        <dbReference type="RuleBase" id="RU003946"/>
    </source>
</evidence>
<evidence type="ECO:0000256" key="5">
    <source>
        <dbReference type="SAM" id="SignalP"/>
    </source>
</evidence>
<feature type="binding site" evidence="3">
    <location>
        <position position="75"/>
    </location>
    <ligand>
        <name>Mg(2+)</name>
        <dbReference type="ChEBI" id="CHEBI:18420"/>
    </ligand>
</feature>
<dbReference type="RefSeq" id="WP_309937035.1">
    <property type="nucleotide sequence ID" value="NZ_AP025305.1"/>
</dbReference>
<organism evidence="6 7">
    <name type="scientific">Aureibacter tunicatorum</name>
    <dbReference type="NCBI Taxonomy" id="866807"/>
    <lineage>
        <taxon>Bacteria</taxon>
        <taxon>Pseudomonadati</taxon>
        <taxon>Bacteroidota</taxon>
        <taxon>Cytophagia</taxon>
        <taxon>Cytophagales</taxon>
        <taxon>Persicobacteraceae</taxon>
        <taxon>Aureibacter</taxon>
    </lineage>
</organism>
<feature type="binding site" evidence="3">
    <location>
        <position position="167"/>
    </location>
    <ligand>
        <name>Mg(2+)</name>
        <dbReference type="ChEBI" id="CHEBI:18420"/>
    </ligand>
</feature>
<dbReference type="EMBL" id="JAVDQD010000001">
    <property type="protein sequence ID" value="MDR6237568.1"/>
    <property type="molecule type" value="Genomic_DNA"/>
</dbReference>
<keyword evidence="3" id="KW-0479">Metal-binding</keyword>
<gene>
    <name evidence="6" type="ORF">HNQ88_000544</name>
</gene>
<dbReference type="InterPro" id="IPR001952">
    <property type="entry name" value="Alkaline_phosphatase"/>
</dbReference>
<feature type="binding site" evidence="3">
    <location>
        <position position="75"/>
    </location>
    <ligand>
        <name>Zn(2+)</name>
        <dbReference type="ChEBI" id="CHEBI:29105"/>
        <label>2</label>
    </ligand>
</feature>